<dbReference type="Pfam" id="PF10195">
    <property type="entry name" value="Phospho_p8"/>
    <property type="match status" value="1"/>
</dbReference>
<dbReference type="EMBL" id="UZAM01011841">
    <property type="protein sequence ID" value="VDP18514.1"/>
    <property type="molecule type" value="Genomic_DNA"/>
</dbReference>
<reference evidence="4" key="1">
    <citation type="submission" date="2016-06" db="UniProtKB">
        <authorList>
            <consortium name="WormBaseParasite"/>
        </authorList>
    </citation>
    <scope>IDENTIFICATION</scope>
</reference>
<evidence type="ECO:0000313" key="4">
    <source>
        <dbReference type="WBParaSite" id="SBAD_0000898501-mRNA-1"/>
    </source>
</evidence>
<reference evidence="2 3" key="2">
    <citation type="submission" date="2018-11" db="EMBL/GenBank/DDBJ databases">
        <authorList>
            <consortium name="Pathogen Informatics"/>
        </authorList>
    </citation>
    <scope>NUCLEOTIDE SEQUENCE [LARGE SCALE GENOMIC DNA]</scope>
</reference>
<dbReference type="InterPro" id="IPR018792">
    <property type="entry name" value="NUPR1-like"/>
</dbReference>
<accession>A0A183IYH4</accession>
<gene>
    <name evidence="2" type="ORF">SBAD_LOCUS8672</name>
</gene>
<feature type="region of interest" description="Disordered" evidence="1">
    <location>
        <begin position="1"/>
        <end position="56"/>
    </location>
</feature>
<keyword evidence="3" id="KW-1185">Reference proteome</keyword>
<dbReference type="Proteomes" id="UP000270296">
    <property type="component" value="Unassembled WGS sequence"/>
</dbReference>
<evidence type="ECO:0000313" key="3">
    <source>
        <dbReference type="Proteomes" id="UP000270296"/>
    </source>
</evidence>
<evidence type="ECO:0000256" key="1">
    <source>
        <dbReference type="SAM" id="MobiDB-lite"/>
    </source>
</evidence>
<sequence>MSNAEELAQHIESGSTDLDKHVKTGSGSGKNRSKIEQVEHKKIRPEGDTRRIVENILHGKQKRCDEEKKRLEKKESG</sequence>
<protein>
    <submittedName>
        <fullName evidence="2 4">Uncharacterized protein</fullName>
    </submittedName>
</protein>
<evidence type="ECO:0000313" key="2">
    <source>
        <dbReference type="EMBL" id="VDP18514.1"/>
    </source>
</evidence>
<dbReference type="AlphaFoldDB" id="A0A183IYH4"/>
<organism evidence="4">
    <name type="scientific">Soboliphyme baturini</name>
    <dbReference type="NCBI Taxonomy" id="241478"/>
    <lineage>
        <taxon>Eukaryota</taxon>
        <taxon>Metazoa</taxon>
        <taxon>Ecdysozoa</taxon>
        <taxon>Nematoda</taxon>
        <taxon>Enoplea</taxon>
        <taxon>Dorylaimia</taxon>
        <taxon>Dioctophymatida</taxon>
        <taxon>Dioctophymatoidea</taxon>
        <taxon>Soboliphymatidae</taxon>
        <taxon>Soboliphyme</taxon>
    </lineage>
</organism>
<proteinExistence type="predicted"/>
<name>A0A183IYH4_9BILA</name>
<dbReference type="WBParaSite" id="SBAD_0000898501-mRNA-1">
    <property type="protein sequence ID" value="SBAD_0000898501-mRNA-1"/>
    <property type="gene ID" value="SBAD_0000898501"/>
</dbReference>
<feature type="compositionally biased region" description="Basic and acidic residues" evidence="1">
    <location>
        <begin position="33"/>
        <end position="53"/>
    </location>
</feature>